<proteinExistence type="predicted"/>
<keyword evidence="3" id="KW-1185">Reference proteome</keyword>
<evidence type="ECO:0000313" key="3">
    <source>
        <dbReference type="Proteomes" id="UP001152484"/>
    </source>
</evidence>
<organism evidence="2 3">
    <name type="scientific">Cuscuta europaea</name>
    <name type="common">European dodder</name>
    <dbReference type="NCBI Taxonomy" id="41803"/>
    <lineage>
        <taxon>Eukaryota</taxon>
        <taxon>Viridiplantae</taxon>
        <taxon>Streptophyta</taxon>
        <taxon>Embryophyta</taxon>
        <taxon>Tracheophyta</taxon>
        <taxon>Spermatophyta</taxon>
        <taxon>Magnoliopsida</taxon>
        <taxon>eudicotyledons</taxon>
        <taxon>Gunneridae</taxon>
        <taxon>Pentapetalae</taxon>
        <taxon>asterids</taxon>
        <taxon>lamiids</taxon>
        <taxon>Solanales</taxon>
        <taxon>Convolvulaceae</taxon>
        <taxon>Cuscuteae</taxon>
        <taxon>Cuscuta</taxon>
        <taxon>Cuscuta subgen. Cuscuta</taxon>
    </lineage>
</organism>
<dbReference type="AlphaFoldDB" id="A0A9P1E250"/>
<sequence>MKDFRVAIATCGRSRFLSHWPRRFVFNCSTRQEEIMKSIVNQYDTWLPNGFSYTFDCSTVENVTNKEKGDEENAVLPVRHPPEPSSWRNHVVRVWKMLFQVWIYFNYLTLTFIFLFELNVVFLYFY</sequence>
<gene>
    <name evidence="2" type="ORF">CEURO_LOCUS5220</name>
</gene>
<comment type="caution">
    <text evidence="2">The sequence shown here is derived from an EMBL/GenBank/DDBJ whole genome shotgun (WGS) entry which is preliminary data.</text>
</comment>
<dbReference type="EMBL" id="CAMAPE010000009">
    <property type="protein sequence ID" value="CAH9074594.1"/>
    <property type="molecule type" value="Genomic_DNA"/>
</dbReference>
<reference evidence="2" key="1">
    <citation type="submission" date="2022-07" db="EMBL/GenBank/DDBJ databases">
        <authorList>
            <person name="Macas J."/>
            <person name="Novak P."/>
            <person name="Neumann P."/>
        </authorList>
    </citation>
    <scope>NUCLEOTIDE SEQUENCE</scope>
</reference>
<name>A0A9P1E250_CUSEU</name>
<evidence type="ECO:0000313" key="2">
    <source>
        <dbReference type="EMBL" id="CAH9074594.1"/>
    </source>
</evidence>
<evidence type="ECO:0000256" key="1">
    <source>
        <dbReference type="SAM" id="Phobius"/>
    </source>
</evidence>
<keyword evidence="1" id="KW-0472">Membrane</keyword>
<dbReference type="Proteomes" id="UP001152484">
    <property type="component" value="Unassembled WGS sequence"/>
</dbReference>
<feature type="transmembrane region" description="Helical" evidence="1">
    <location>
        <begin position="103"/>
        <end position="125"/>
    </location>
</feature>
<keyword evidence="1" id="KW-1133">Transmembrane helix</keyword>
<protein>
    <submittedName>
        <fullName evidence="2">Uncharacterized protein</fullName>
    </submittedName>
</protein>
<accession>A0A9P1E250</accession>
<keyword evidence="1" id="KW-0812">Transmembrane</keyword>